<keyword evidence="2" id="KW-0378">Hydrolase</keyword>
<dbReference type="EMBL" id="CP096034">
    <property type="protein sequence ID" value="UPM56106.1"/>
    <property type="molecule type" value="Genomic_DNA"/>
</dbReference>
<feature type="domain" description="AB hydrolase-1" evidence="1">
    <location>
        <begin position="45"/>
        <end position="157"/>
    </location>
</feature>
<dbReference type="Gene3D" id="3.40.50.1820">
    <property type="entry name" value="alpha/beta hydrolase"/>
    <property type="match status" value="1"/>
</dbReference>
<sequence length="248" mass="28354">MIDVRKDEAKQKVDIGGIELHYEFFGVKNANVTMVFDSGYGWDLNNWKTIRNEVSKFAKMFIYDRAGIGESGKDDRPRHSKQNVENLRTLLQKVGVKPPYVLVGHSFGGANVRLFASEHPEEIAGVILLDSVHEDQNKYMAPLFSDKVKEEYYGQFRFEASLNEFEESLEQIRETKSLGNIPLLVVTGGTQPYHTPESWIYWTKFQKELVKLSSNSKHIIVNDAGHAIHIDRPDAVIKALKEMNEIVR</sequence>
<protein>
    <submittedName>
        <fullName evidence="2">Alpha/beta hydrolase</fullName>
    </submittedName>
</protein>
<dbReference type="RefSeq" id="WP_248269021.1">
    <property type="nucleotide sequence ID" value="NZ_CP096034.1"/>
</dbReference>
<dbReference type="PANTHER" id="PTHR43798">
    <property type="entry name" value="MONOACYLGLYCEROL LIPASE"/>
    <property type="match status" value="1"/>
</dbReference>
<dbReference type="SUPFAM" id="SSF53474">
    <property type="entry name" value="alpha/beta-Hydrolases"/>
    <property type="match status" value="1"/>
</dbReference>
<dbReference type="Proteomes" id="UP000830639">
    <property type="component" value="Chromosome"/>
</dbReference>
<dbReference type="Pfam" id="PF00561">
    <property type="entry name" value="Abhydrolase_1"/>
    <property type="match status" value="1"/>
</dbReference>
<keyword evidence="3" id="KW-1185">Reference proteome</keyword>
<dbReference type="PRINTS" id="PR00111">
    <property type="entry name" value="ABHYDROLASE"/>
</dbReference>
<evidence type="ECO:0000259" key="1">
    <source>
        <dbReference type="Pfam" id="PF00561"/>
    </source>
</evidence>
<name>A0ABY4JRR3_9BACI</name>
<dbReference type="InterPro" id="IPR029058">
    <property type="entry name" value="AB_hydrolase_fold"/>
</dbReference>
<dbReference type="GO" id="GO:0016787">
    <property type="term" value="F:hydrolase activity"/>
    <property type="evidence" value="ECO:0007669"/>
    <property type="project" value="UniProtKB-KW"/>
</dbReference>
<evidence type="ECO:0000313" key="2">
    <source>
        <dbReference type="EMBL" id="UPM56106.1"/>
    </source>
</evidence>
<accession>A0ABY4JRR3</accession>
<reference evidence="2 3" key="1">
    <citation type="submission" date="2022-04" db="EMBL/GenBank/DDBJ databases">
        <title>Mechanism of arsenic methylation and mitigation arsenic toxicity by Bacillus sp. LH14 from an Arsenic-Contaminated Paddy Soil.</title>
        <authorList>
            <person name="Wang D."/>
        </authorList>
    </citation>
    <scope>NUCLEOTIDE SEQUENCE [LARGE SCALE GENOMIC DNA]</scope>
    <source>
        <strain evidence="2 3">LH14</strain>
    </source>
</reference>
<dbReference type="InterPro" id="IPR050266">
    <property type="entry name" value="AB_hydrolase_sf"/>
</dbReference>
<gene>
    <name evidence="2" type="ORF">MY490_09840</name>
</gene>
<dbReference type="InterPro" id="IPR000073">
    <property type="entry name" value="AB_hydrolase_1"/>
</dbReference>
<evidence type="ECO:0000313" key="3">
    <source>
        <dbReference type="Proteomes" id="UP000830639"/>
    </source>
</evidence>
<organism evidence="2 3">
    <name type="scientific">Gottfriedia acidiceleris</name>
    <dbReference type="NCBI Taxonomy" id="371036"/>
    <lineage>
        <taxon>Bacteria</taxon>
        <taxon>Bacillati</taxon>
        <taxon>Bacillota</taxon>
        <taxon>Bacilli</taxon>
        <taxon>Bacillales</taxon>
        <taxon>Bacillaceae</taxon>
        <taxon>Gottfriedia</taxon>
    </lineage>
</organism>
<proteinExistence type="predicted"/>